<dbReference type="InParanoid" id="F4RI97"/>
<evidence type="ECO:0000313" key="1">
    <source>
        <dbReference type="EMBL" id="EGG07970.1"/>
    </source>
</evidence>
<dbReference type="Proteomes" id="UP000001072">
    <property type="component" value="Unassembled WGS sequence"/>
</dbReference>
<dbReference type="RefSeq" id="XP_007408735.1">
    <property type="nucleotide sequence ID" value="XM_007408673.1"/>
</dbReference>
<dbReference type="VEuPathDB" id="FungiDB:MELLADRAFT_85297"/>
<keyword evidence="2" id="KW-1185">Reference proteome</keyword>
<reference evidence="2" key="1">
    <citation type="journal article" date="2011" name="Proc. Natl. Acad. Sci. U.S.A.">
        <title>Obligate biotrophy features unraveled by the genomic analysis of rust fungi.</title>
        <authorList>
            <person name="Duplessis S."/>
            <person name="Cuomo C.A."/>
            <person name="Lin Y.-C."/>
            <person name="Aerts A."/>
            <person name="Tisserant E."/>
            <person name="Veneault-Fourrey C."/>
            <person name="Joly D.L."/>
            <person name="Hacquard S."/>
            <person name="Amselem J."/>
            <person name="Cantarel B.L."/>
            <person name="Chiu R."/>
            <person name="Coutinho P.M."/>
            <person name="Feau N."/>
            <person name="Field M."/>
            <person name="Frey P."/>
            <person name="Gelhaye E."/>
            <person name="Goldberg J."/>
            <person name="Grabherr M.G."/>
            <person name="Kodira C.D."/>
            <person name="Kohler A."/>
            <person name="Kuees U."/>
            <person name="Lindquist E.A."/>
            <person name="Lucas S.M."/>
            <person name="Mago R."/>
            <person name="Mauceli E."/>
            <person name="Morin E."/>
            <person name="Murat C."/>
            <person name="Pangilinan J.L."/>
            <person name="Park R."/>
            <person name="Pearson M."/>
            <person name="Quesneville H."/>
            <person name="Rouhier N."/>
            <person name="Sakthikumar S."/>
            <person name="Salamov A.A."/>
            <person name="Schmutz J."/>
            <person name="Selles B."/>
            <person name="Shapiro H."/>
            <person name="Tanguay P."/>
            <person name="Tuskan G.A."/>
            <person name="Henrissat B."/>
            <person name="Van de Peer Y."/>
            <person name="Rouze P."/>
            <person name="Ellis J.G."/>
            <person name="Dodds P.N."/>
            <person name="Schein J.E."/>
            <person name="Zhong S."/>
            <person name="Hamelin R.C."/>
            <person name="Grigoriev I.V."/>
            <person name="Szabo L.J."/>
            <person name="Martin F."/>
        </authorList>
    </citation>
    <scope>NUCLEOTIDE SEQUENCE [LARGE SCALE GENOMIC DNA]</scope>
    <source>
        <strain evidence="2">98AG31 / pathotype 3-4-7</strain>
    </source>
</reference>
<proteinExistence type="predicted"/>
<dbReference type="KEGG" id="mlr:MELLADRAFT_85297"/>
<accession>F4RI97</accession>
<sequence length="61" mass="7312">MDFRIWMPNGAWQDPPELDLSPSVRQLLILDLIYMIHISQTLDYYSHRSIHPILPLVYQLF</sequence>
<dbReference type="AlphaFoldDB" id="F4RI97"/>
<gene>
    <name evidence="1" type="ORF">MELLADRAFT_85297</name>
</gene>
<name>F4RI97_MELLP</name>
<dbReference type="HOGENOM" id="CLU_2923121_0_0_1"/>
<evidence type="ECO:0000313" key="2">
    <source>
        <dbReference type="Proteomes" id="UP000001072"/>
    </source>
</evidence>
<organism evidence="2">
    <name type="scientific">Melampsora larici-populina (strain 98AG31 / pathotype 3-4-7)</name>
    <name type="common">Poplar leaf rust fungus</name>
    <dbReference type="NCBI Taxonomy" id="747676"/>
    <lineage>
        <taxon>Eukaryota</taxon>
        <taxon>Fungi</taxon>
        <taxon>Dikarya</taxon>
        <taxon>Basidiomycota</taxon>
        <taxon>Pucciniomycotina</taxon>
        <taxon>Pucciniomycetes</taxon>
        <taxon>Pucciniales</taxon>
        <taxon>Melampsoraceae</taxon>
        <taxon>Melampsora</taxon>
    </lineage>
</organism>
<protein>
    <submittedName>
        <fullName evidence="1">Uncharacterized protein</fullName>
    </submittedName>
</protein>
<dbReference type="EMBL" id="GL883102">
    <property type="protein sequence ID" value="EGG07970.1"/>
    <property type="molecule type" value="Genomic_DNA"/>
</dbReference>
<dbReference type="GeneID" id="18933784"/>